<feature type="compositionally biased region" description="Polar residues" evidence="12">
    <location>
        <begin position="285"/>
        <end position="299"/>
    </location>
</feature>
<keyword evidence="5 11" id="KW-0479">Metal-binding</keyword>
<evidence type="ECO:0000256" key="10">
    <source>
        <dbReference type="ARBA" id="ARBA00023054"/>
    </source>
</evidence>
<dbReference type="GO" id="GO:0009898">
    <property type="term" value="C:cytoplasmic side of plasma membrane"/>
    <property type="evidence" value="ECO:0007669"/>
    <property type="project" value="TreeGrafter"/>
</dbReference>
<evidence type="ECO:0000313" key="15">
    <source>
        <dbReference type="EMBL" id="CAD5112528.1"/>
    </source>
</evidence>
<dbReference type="PIRSF" id="PIRSF015614">
    <property type="entry name" value="TRAF"/>
    <property type="match status" value="1"/>
</dbReference>
<dbReference type="GO" id="GO:0005737">
    <property type="term" value="C:cytoplasm"/>
    <property type="evidence" value="ECO:0007669"/>
    <property type="project" value="UniProtKB-SubCell"/>
</dbReference>
<gene>
    <name evidence="15" type="ORF">DGYR_LOCUS1656</name>
</gene>
<dbReference type="InterPro" id="IPR012227">
    <property type="entry name" value="TNF_rcpt-assoc_TRAF_met"/>
</dbReference>
<dbReference type="InterPro" id="IPR001293">
    <property type="entry name" value="Znf_TRAF"/>
</dbReference>
<keyword evidence="6" id="KW-0677">Repeat</keyword>
<keyword evidence="2" id="KW-0963">Cytoplasm</keyword>
<evidence type="ECO:0000313" key="16">
    <source>
        <dbReference type="Proteomes" id="UP000549394"/>
    </source>
</evidence>
<dbReference type="InterPro" id="IPR002083">
    <property type="entry name" value="MATH/TRAF_dom"/>
</dbReference>
<name>A0A7I8V850_9ANNE</name>
<keyword evidence="16" id="KW-1185">Reference proteome</keyword>
<reference evidence="15 16" key="1">
    <citation type="submission" date="2020-08" db="EMBL/GenBank/DDBJ databases">
        <authorList>
            <person name="Hejnol A."/>
        </authorList>
    </citation>
    <scope>NUCLEOTIDE SEQUENCE [LARGE SCALE GENOMIC DNA]</scope>
</reference>
<dbReference type="PANTHER" id="PTHR10131:SF138">
    <property type="entry name" value="RE66324P"/>
    <property type="match status" value="1"/>
</dbReference>
<evidence type="ECO:0000256" key="6">
    <source>
        <dbReference type="ARBA" id="ARBA00022737"/>
    </source>
</evidence>
<dbReference type="GO" id="GO:0007165">
    <property type="term" value="P:signal transduction"/>
    <property type="evidence" value="ECO:0007669"/>
    <property type="project" value="InterPro"/>
</dbReference>
<dbReference type="Proteomes" id="UP000549394">
    <property type="component" value="Unassembled WGS sequence"/>
</dbReference>
<evidence type="ECO:0000256" key="7">
    <source>
        <dbReference type="ARBA" id="ARBA00022771"/>
    </source>
</evidence>
<dbReference type="SMART" id="SM00061">
    <property type="entry name" value="MATH"/>
    <property type="match status" value="1"/>
</dbReference>
<organism evidence="15 16">
    <name type="scientific">Dimorphilus gyrociliatus</name>
    <dbReference type="NCBI Taxonomy" id="2664684"/>
    <lineage>
        <taxon>Eukaryota</taxon>
        <taxon>Metazoa</taxon>
        <taxon>Spiralia</taxon>
        <taxon>Lophotrochozoa</taxon>
        <taxon>Annelida</taxon>
        <taxon>Polychaeta</taxon>
        <taxon>Polychaeta incertae sedis</taxon>
        <taxon>Dinophilidae</taxon>
        <taxon>Dimorphilus</taxon>
    </lineage>
</organism>
<evidence type="ECO:0000256" key="2">
    <source>
        <dbReference type="ARBA" id="ARBA00022490"/>
    </source>
</evidence>
<dbReference type="GO" id="GO:0042981">
    <property type="term" value="P:regulation of apoptotic process"/>
    <property type="evidence" value="ECO:0007669"/>
    <property type="project" value="InterPro"/>
</dbReference>
<evidence type="ECO:0000256" key="11">
    <source>
        <dbReference type="PROSITE-ProRule" id="PRU00207"/>
    </source>
</evidence>
<dbReference type="PANTHER" id="PTHR10131">
    <property type="entry name" value="TNF RECEPTOR ASSOCIATED FACTOR"/>
    <property type="match status" value="1"/>
</dbReference>
<evidence type="ECO:0000256" key="1">
    <source>
        <dbReference type="ARBA" id="ARBA00004496"/>
    </source>
</evidence>
<feature type="compositionally biased region" description="Low complexity" evidence="12">
    <location>
        <begin position="275"/>
        <end position="284"/>
    </location>
</feature>
<keyword evidence="7 11" id="KW-0863">Zinc-finger</keyword>
<evidence type="ECO:0000256" key="5">
    <source>
        <dbReference type="ARBA" id="ARBA00022723"/>
    </source>
</evidence>
<keyword evidence="10" id="KW-0175">Coiled coil</keyword>
<protein>
    <submittedName>
        <fullName evidence="15">DgyrCDS1739</fullName>
    </submittedName>
</protein>
<dbReference type="InterPro" id="IPR013083">
    <property type="entry name" value="Znf_RING/FYVE/PHD"/>
</dbReference>
<comment type="caution">
    <text evidence="15">The sequence shown here is derived from an EMBL/GenBank/DDBJ whole genome shotgun (WGS) entry which is preliminary data.</text>
</comment>
<evidence type="ECO:0000256" key="8">
    <source>
        <dbReference type="ARBA" id="ARBA00022833"/>
    </source>
</evidence>
<keyword evidence="9" id="KW-0832">Ubl conjugation</keyword>
<proteinExistence type="predicted"/>
<dbReference type="OrthoDB" id="5947827at2759"/>
<evidence type="ECO:0000256" key="3">
    <source>
        <dbReference type="ARBA" id="ARBA00022499"/>
    </source>
</evidence>
<dbReference type="InterPro" id="IPR008974">
    <property type="entry name" value="TRAF-like"/>
</dbReference>
<evidence type="ECO:0000259" key="14">
    <source>
        <dbReference type="PROSITE" id="PS50145"/>
    </source>
</evidence>
<dbReference type="Pfam" id="PF02176">
    <property type="entry name" value="zf-TRAF"/>
    <property type="match status" value="1"/>
</dbReference>
<dbReference type="PROSITE" id="PS50145">
    <property type="entry name" value="ZF_TRAF"/>
    <property type="match status" value="1"/>
</dbReference>
<dbReference type="AlphaFoldDB" id="A0A7I8V850"/>
<dbReference type="Pfam" id="PF21355">
    <property type="entry name" value="TRAF-mep_MATH"/>
    <property type="match status" value="1"/>
</dbReference>
<feature type="region of interest" description="Disordered" evidence="12">
    <location>
        <begin position="275"/>
        <end position="299"/>
    </location>
</feature>
<feature type="domain" description="MATH" evidence="13">
    <location>
        <begin position="330"/>
        <end position="477"/>
    </location>
</feature>
<evidence type="ECO:0000256" key="12">
    <source>
        <dbReference type="SAM" id="MobiDB-lite"/>
    </source>
</evidence>
<accession>A0A7I8V850</accession>
<evidence type="ECO:0000256" key="4">
    <source>
        <dbReference type="ARBA" id="ARBA00022703"/>
    </source>
</evidence>
<dbReference type="PROSITE" id="PS50144">
    <property type="entry name" value="MATH"/>
    <property type="match status" value="1"/>
</dbReference>
<keyword evidence="8 11" id="KW-0862">Zinc</keyword>
<dbReference type="GO" id="GO:0006915">
    <property type="term" value="P:apoptotic process"/>
    <property type="evidence" value="ECO:0007669"/>
    <property type="project" value="UniProtKB-KW"/>
</dbReference>
<dbReference type="Gene3D" id="3.30.40.10">
    <property type="entry name" value="Zinc/RING finger domain, C3HC4 (zinc finger)"/>
    <property type="match status" value="2"/>
</dbReference>
<dbReference type="GO" id="GO:0008270">
    <property type="term" value="F:zinc ion binding"/>
    <property type="evidence" value="ECO:0007669"/>
    <property type="project" value="UniProtKB-KW"/>
</dbReference>
<evidence type="ECO:0000259" key="13">
    <source>
        <dbReference type="PROSITE" id="PS50144"/>
    </source>
</evidence>
<feature type="zinc finger region" description="TRAF-type" evidence="11">
    <location>
        <begin position="119"/>
        <end position="178"/>
    </location>
</feature>
<feature type="domain" description="TRAF-type" evidence="14">
    <location>
        <begin position="119"/>
        <end position="178"/>
    </location>
</feature>
<dbReference type="GO" id="GO:0005164">
    <property type="term" value="F:tumor necrosis factor receptor binding"/>
    <property type="evidence" value="ECO:0007669"/>
    <property type="project" value="TreeGrafter"/>
</dbReference>
<sequence>MSDEPTTNFTASFVIPDEDPSFKHIPSKYYCSGCKKLLRHAFQTVCGHHVCETCKDELKECPVGDNDCKLSASLLEESESFIERFDTGIKRELSRLTVFCPFRHRGCAQECQWRHLQIHSENCEYGIFPCPYVKYGCEFKEIPRNKIIEHANKCKFHPERKVECRFGCGLEVKVKDLESHETECKNVHINCPLEDLGCTKISDVASREKVEEHIRSQNAFHFGLVSDSFGEVNDCVEVLTKDLIAVSETVEKLKDEIKKKDEIILRLQEEIANNRQDARNSNNNPDSFNSQEKSNSSGSFHSLEVNFGLLRVKFDEMEVRLESLEKSSYNGVLMWKIVDYMQKKRDAKTKKASTIYSPPFYSTRFGYKMCARAYLNGDGAGKDTHFSLYFVIMKGDFDHLLKWPFQQKITLSLLDMSGNGVHVSDTFRPDPNSKSFKKPTSDLNVASGCPQFIPIDLLENPSNGYLKDNQLLIKVSIDTSGLKDP</sequence>
<dbReference type="InterPro" id="IPR049342">
    <property type="entry name" value="TRAF1-6_MATH_dom"/>
</dbReference>
<comment type="subcellular location">
    <subcellularLocation>
        <location evidence="1">Cytoplasm</location>
    </subcellularLocation>
</comment>
<dbReference type="GO" id="GO:0043122">
    <property type="term" value="P:regulation of canonical NF-kappaB signal transduction"/>
    <property type="evidence" value="ECO:0007669"/>
    <property type="project" value="TreeGrafter"/>
</dbReference>
<dbReference type="SUPFAM" id="SSF49599">
    <property type="entry name" value="TRAF domain-like"/>
    <property type="match status" value="3"/>
</dbReference>
<evidence type="ECO:0000256" key="9">
    <source>
        <dbReference type="ARBA" id="ARBA00022843"/>
    </source>
</evidence>
<keyword evidence="3" id="KW-1017">Isopeptide bond</keyword>
<keyword evidence="4" id="KW-0053">Apoptosis</keyword>
<dbReference type="FunFam" id="2.60.210.10:FF:000001">
    <property type="entry name" value="TNF receptor-associated factor"/>
    <property type="match status" value="1"/>
</dbReference>
<dbReference type="EMBL" id="CAJFCJ010000002">
    <property type="protein sequence ID" value="CAD5112528.1"/>
    <property type="molecule type" value="Genomic_DNA"/>
</dbReference>
<dbReference type="Gene3D" id="2.60.210.10">
    <property type="entry name" value="Apoptosis, Tumor Necrosis Factor Receptor Associated Protein 2, Chain A"/>
    <property type="match status" value="1"/>
</dbReference>